<feature type="region of interest" description="Disordered" evidence="1">
    <location>
        <begin position="164"/>
        <end position="184"/>
    </location>
</feature>
<gene>
    <name evidence="2" type="ORF">CATMQ487_42710</name>
</gene>
<dbReference type="Proteomes" id="UP001057498">
    <property type="component" value="Chromosome"/>
</dbReference>
<reference evidence="2" key="1">
    <citation type="submission" date="2022-04" db="EMBL/GenBank/DDBJ databases">
        <title>Whole genome sequence of Sphaerotilus sp. FB-5.</title>
        <authorList>
            <person name="Takeda M."/>
            <person name="Narihara S."/>
            <person name="Akimoto M."/>
            <person name="Akimoto R."/>
            <person name="Nishiyashiki S."/>
            <person name="Murakami T."/>
        </authorList>
    </citation>
    <scope>NUCLEOTIDE SEQUENCE</scope>
    <source>
        <strain evidence="2">FB-5</strain>
    </source>
</reference>
<dbReference type="InterPro" id="IPR008557">
    <property type="entry name" value="PhoX"/>
</dbReference>
<dbReference type="Pfam" id="PF05787">
    <property type="entry name" value="PhoX"/>
    <property type="match status" value="1"/>
</dbReference>
<name>A0ABM7YRT2_9BURK</name>
<sequence length="684" mass="72958">MPKPRFLPQATLEDSNRSANPSIWEVAAQGEASRRQMLRGGLASLLGGLTGALATPLAQAADAGTGAGAGELAFAPPSAGPASAPATEAAKLGRRIGFTAVPMGVTQPLVVPVGYSARVLYRWGDAVGIAGRMPAFKGDGSHTAAEQALQAGMHHDGMGWFPLGEGKDAKDGKEGRGGPGESRHGLLAVNHEYTDEALLHADGMMSWSADKTAKSIAAHGVSVVEVRAEPPARPGEPPRWALVRPSRYARRITASTPMRLAGPAAGHPLMRTAADPEGRQVLGTYNNCAAGVTPWGTYLTCEENFYGYFEPPEQLDAHHVRWGLKPGGRWHRWHEFEERFDMRRHPNEFNRFGWVVEIDPYDPQSVPVKRSALGRATHEGATSALLRDGRVAVFMGEDARFEYIYRFVSRDPVRPGGAAANRDLLDNGTLSVARFDADGHGRWLPLVHGRGPLTRENGFADQGEVLIKARQASDALGGTKMDRPEWTAVDAATGQVYVTLTNNSARGRPGQPGPDAANPRGPNPMGHILRWKHHGDLGAETFDWELFALGGEAGGDAFGGPDGLMLDPRGVLWIATDHSPNAVPAQPGERLWLPRNQLLACDPSRAGGAQPRRFLVGPHGCEITGPVMTPDCRTLFINVQHPGVDPAVDGAAGDLWAGSWPEPGIRPCSATVVITKDDGGVIGT</sequence>
<keyword evidence="3" id="KW-1185">Reference proteome</keyword>
<evidence type="ECO:0000256" key="1">
    <source>
        <dbReference type="SAM" id="MobiDB-lite"/>
    </source>
</evidence>
<protein>
    <submittedName>
        <fullName evidence="2">Tat pathway signal protein</fullName>
    </submittedName>
</protein>
<organism evidence="2 3">
    <name type="scientific">Sphaerotilus microaerophilus</name>
    <dbReference type="NCBI Taxonomy" id="2914710"/>
    <lineage>
        <taxon>Bacteria</taxon>
        <taxon>Pseudomonadati</taxon>
        <taxon>Pseudomonadota</taxon>
        <taxon>Betaproteobacteria</taxon>
        <taxon>Burkholderiales</taxon>
        <taxon>Sphaerotilaceae</taxon>
        <taxon>Sphaerotilus</taxon>
    </lineage>
</organism>
<dbReference type="PROSITE" id="PS51318">
    <property type="entry name" value="TAT"/>
    <property type="match status" value="1"/>
</dbReference>
<accession>A0ABM7YRT2</accession>
<proteinExistence type="predicted"/>
<evidence type="ECO:0000313" key="2">
    <source>
        <dbReference type="EMBL" id="BDI07301.1"/>
    </source>
</evidence>
<dbReference type="SUPFAM" id="SSF101898">
    <property type="entry name" value="NHL repeat"/>
    <property type="match status" value="1"/>
</dbReference>
<feature type="region of interest" description="Disordered" evidence="1">
    <location>
        <begin position="502"/>
        <end position="523"/>
    </location>
</feature>
<dbReference type="EMBL" id="AP025730">
    <property type="protein sequence ID" value="BDI07301.1"/>
    <property type="molecule type" value="Genomic_DNA"/>
</dbReference>
<dbReference type="InterPro" id="IPR006311">
    <property type="entry name" value="TAT_signal"/>
</dbReference>
<feature type="compositionally biased region" description="Basic and acidic residues" evidence="1">
    <location>
        <begin position="165"/>
        <end position="184"/>
    </location>
</feature>
<dbReference type="PANTHER" id="PTHR35399:SF2">
    <property type="entry name" value="DUF839 DOMAIN-CONTAINING PROTEIN"/>
    <property type="match status" value="1"/>
</dbReference>
<dbReference type="PANTHER" id="PTHR35399">
    <property type="entry name" value="SLR8030 PROTEIN"/>
    <property type="match status" value="1"/>
</dbReference>
<evidence type="ECO:0000313" key="3">
    <source>
        <dbReference type="Proteomes" id="UP001057498"/>
    </source>
</evidence>
<dbReference type="RefSeq" id="WP_251970507.1">
    <property type="nucleotide sequence ID" value="NZ_AP025730.1"/>
</dbReference>